<feature type="region of interest" description="Disordered" evidence="1">
    <location>
        <begin position="234"/>
        <end position="255"/>
    </location>
</feature>
<feature type="region of interest" description="Disordered" evidence="1">
    <location>
        <begin position="89"/>
        <end position="124"/>
    </location>
</feature>
<accession>A0A0A1T4U2</accession>
<dbReference type="AlphaFoldDB" id="A0A0A1T4U2"/>
<gene>
    <name evidence="2" type="ORF">VHEMI01246</name>
</gene>
<dbReference type="Proteomes" id="UP000039046">
    <property type="component" value="Unassembled WGS sequence"/>
</dbReference>
<evidence type="ECO:0000256" key="1">
    <source>
        <dbReference type="SAM" id="MobiDB-lite"/>
    </source>
</evidence>
<evidence type="ECO:0000313" key="2">
    <source>
        <dbReference type="EMBL" id="CEJ81100.1"/>
    </source>
</evidence>
<sequence>MESSQSISGMEFAPDDQGAYLDDLIAELRTASDNGTAVVTAVENIPIPTTEIITFSEAPNYDIPPTPIPVYDPPTLDVDSSYIDMFTREEQTPGHSRASSPIQDREDQGGEYQDDKDQDKNGEEAPKRWLAIAVVKKMDITFSNNIRLLDLVSLNGIKIENEAAFRKAQYFELQSARRWNVPFRNKPLSRSAKSYQLPDEITLIDPMDNSKDEVDVVVFQSAARLNKLKGLFKKQRPPTKKAAPTQRSKKTRSGSKPTGNILYFLKFPGHVIKEILWHILVVQTPIQVRED</sequence>
<organism evidence="2 3">
    <name type="scientific">[Torrubiella] hemipterigena</name>
    <dbReference type="NCBI Taxonomy" id="1531966"/>
    <lineage>
        <taxon>Eukaryota</taxon>
        <taxon>Fungi</taxon>
        <taxon>Dikarya</taxon>
        <taxon>Ascomycota</taxon>
        <taxon>Pezizomycotina</taxon>
        <taxon>Sordariomycetes</taxon>
        <taxon>Hypocreomycetidae</taxon>
        <taxon>Hypocreales</taxon>
        <taxon>Clavicipitaceae</taxon>
        <taxon>Clavicipitaceae incertae sedis</taxon>
        <taxon>'Torrubiella' clade</taxon>
    </lineage>
</organism>
<dbReference type="HOGENOM" id="CLU_957075_0_0_1"/>
<feature type="compositionally biased region" description="Polar residues" evidence="1">
    <location>
        <begin position="93"/>
        <end position="102"/>
    </location>
</feature>
<dbReference type="EMBL" id="CDHN01000001">
    <property type="protein sequence ID" value="CEJ81100.1"/>
    <property type="molecule type" value="Genomic_DNA"/>
</dbReference>
<feature type="compositionally biased region" description="Basic and acidic residues" evidence="1">
    <location>
        <begin position="103"/>
        <end position="124"/>
    </location>
</feature>
<evidence type="ECO:0000313" key="3">
    <source>
        <dbReference type="Proteomes" id="UP000039046"/>
    </source>
</evidence>
<reference evidence="2 3" key="1">
    <citation type="journal article" date="2015" name="Genome Announc.">
        <title>Draft Genome Sequence and Gene Annotation of the Entomopathogenic Fungus Verticillium hemipterigenum.</title>
        <authorList>
            <person name="Horn F."/>
            <person name="Habel A."/>
            <person name="Scharf D.H."/>
            <person name="Dworschak J."/>
            <person name="Brakhage A.A."/>
            <person name="Guthke R."/>
            <person name="Hertweck C."/>
            <person name="Linde J."/>
        </authorList>
    </citation>
    <scope>NUCLEOTIDE SEQUENCE [LARGE SCALE GENOMIC DNA]</scope>
</reference>
<name>A0A0A1T4U2_9HYPO</name>
<protein>
    <submittedName>
        <fullName evidence="2">Uncharacterized protein</fullName>
    </submittedName>
</protein>
<proteinExistence type="predicted"/>
<keyword evidence="3" id="KW-1185">Reference proteome</keyword>